<feature type="chain" id="PRO_5045721289" evidence="6">
    <location>
        <begin position="24"/>
        <end position="447"/>
    </location>
</feature>
<dbReference type="Pfam" id="PF13416">
    <property type="entry name" value="SBP_bac_8"/>
    <property type="match status" value="1"/>
</dbReference>
<comment type="caution">
    <text evidence="7">The sequence shown here is derived from an EMBL/GenBank/DDBJ whole genome shotgun (WGS) entry which is preliminary data.</text>
</comment>
<evidence type="ECO:0000256" key="5">
    <source>
        <dbReference type="ARBA" id="ARBA00022764"/>
    </source>
</evidence>
<name>A0ABT3H6D6_9HYPH</name>
<evidence type="ECO:0000256" key="2">
    <source>
        <dbReference type="ARBA" id="ARBA00008520"/>
    </source>
</evidence>
<comment type="similarity">
    <text evidence="2">Belongs to the bacterial solute-binding protein 1 family.</text>
</comment>
<dbReference type="InterPro" id="IPR050490">
    <property type="entry name" value="Bact_solute-bd_prot1"/>
</dbReference>
<keyword evidence="3" id="KW-0813">Transport</keyword>
<dbReference type="RefSeq" id="WP_264599626.1">
    <property type="nucleotide sequence ID" value="NZ_JAOQNS010000001.1"/>
</dbReference>
<evidence type="ECO:0000256" key="3">
    <source>
        <dbReference type="ARBA" id="ARBA00022448"/>
    </source>
</evidence>
<dbReference type="PANTHER" id="PTHR43649:SF34">
    <property type="entry name" value="ABC TRANSPORTER PERIPLASMIC-BINDING PROTEIN YCJN-RELATED"/>
    <property type="match status" value="1"/>
</dbReference>
<proteinExistence type="inferred from homology"/>
<evidence type="ECO:0000313" key="8">
    <source>
        <dbReference type="Proteomes" id="UP001209755"/>
    </source>
</evidence>
<dbReference type="Gene3D" id="3.40.190.10">
    <property type="entry name" value="Periplasmic binding protein-like II"/>
    <property type="match status" value="1"/>
</dbReference>
<dbReference type="Proteomes" id="UP001209755">
    <property type="component" value="Unassembled WGS sequence"/>
</dbReference>
<feature type="signal peptide" evidence="6">
    <location>
        <begin position="1"/>
        <end position="23"/>
    </location>
</feature>
<keyword evidence="5" id="KW-0574">Periplasm</keyword>
<dbReference type="InterPro" id="IPR006059">
    <property type="entry name" value="SBP"/>
</dbReference>
<keyword evidence="8" id="KW-1185">Reference proteome</keyword>
<keyword evidence="7" id="KW-0762">Sugar transport</keyword>
<evidence type="ECO:0000256" key="4">
    <source>
        <dbReference type="ARBA" id="ARBA00022729"/>
    </source>
</evidence>
<comment type="subcellular location">
    <subcellularLocation>
        <location evidence="1">Periplasm</location>
    </subcellularLocation>
</comment>
<gene>
    <name evidence="7" type="ORF">M2319_000264</name>
</gene>
<dbReference type="PANTHER" id="PTHR43649">
    <property type="entry name" value="ARABINOSE-BINDING PROTEIN-RELATED"/>
    <property type="match status" value="1"/>
</dbReference>
<evidence type="ECO:0000313" key="7">
    <source>
        <dbReference type="EMBL" id="MCW2305948.1"/>
    </source>
</evidence>
<protein>
    <submittedName>
        <fullName evidence="7">Multiple sugar transport system substrate-binding protein</fullName>
    </submittedName>
</protein>
<dbReference type="EMBL" id="JAOQNS010000001">
    <property type="protein sequence ID" value="MCW2305948.1"/>
    <property type="molecule type" value="Genomic_DNA"/>
</dbReference>
<dbReference type="SUPFAM" id="SSF53850">
    <property type="entry name" value="Periplasmic binding protein-like II"/>
    <property type="match status" value="1"/>
</dbReference>
<reference evidence="8" key="1">
    <citation type="submission" date="2023-07" db="EMBL/GenBank/DDBJ databases">
        <title>Genome sequencing of Purple Non-Sulfur Bacteria from various extreme environments.</title>
        <authorList>
            <person name="Mayer M."/>
        </authorList>
    </citation>
    <scope>NUCLEOTIDE SEQUENCE [LARGE SCALE GENOMIC DNA]</scope>
    <source>
        <strain evidence="8">DSM 17935</strain>
    </source>
</reference>
<keyword evidence="4 6" id="KW-0732">Signal</keyword>
<sequence length="447" mass="48598">MKNMLKMGISAIALTVFTSGALAENIVYWTQEVQPKRMEIQRAVADAFTKKTGHTVEIVPVEENELGPRATAAYAAGDLPDVIMMPIGDVLPWAEEGILDIDTNNDVVEDLGRGTFSEGVLGMTESDGVAAAVPFSAWPYITIYRKSRFEELGLKQPTSFETVLAAAKALDNPPKVHGFAVATKVDEGFMSQTLEQLFLANGVSPVKEDGTVDFDREKTKEVLDFYKELKSMSPEGELYWKQTRETYFNGSVEFTFWSPFILDEMAGLRDAAPVAINDDPTTRALSDDTEVLTGLAGPSNPEGATWVELTVFGITTDAKTDAAMEFVKFMMSDGYMDMLSIAPEGFFPVRTGSAEGKSDYVDGWAGLEVGVDRRAPLGELYPAETIQAMVDGLSVGTRWGVAEGQLSLASKIINSGLVNRLVREYADGVRDADATVDLLNEEASAIK</sequence>
<accession>A0ABT3H6D6</accession>
<organism evidence="7 8">
    <name type="scientific">Rhodobium gokarnense</name>
    <dbReference type="NCBI Taxonomy" id="364296"/>
    <lineage>
        <taxon>Bacteria</taxon>
        <taxon>Pseudomonadati</taxon>
        <taxon>Pseudomonadota</taxon>
        <taxon>Alphaproteobacteria</taxon>
        <taxon>Hyphomicrobiales</taxon>
        <taxon>Rhodobiaceae</taxon>
        <taxon>Rhodobium</taxon>
    </lineage>
</organism>
<evidence type="ECO:0000256" key="6">
    <source>
        <dbReference type="SAM" id="SignalP"/>
    </source>
</evidence>
<evidence type="ECO:0000256" key="1">
    <source>
        <dbReference type="ARBA" id="ARBA00004418"/>
    </source>
</evidence>